<reference evidence="1" key="1">
    <citation type="submission" date="2023-02" db="EMBL/GenBank/DDBJ databases">
        <title>Genome of toxic invasive species Heracleum sosnowskyi carries increased number of genes despite the absence of recent whole-genome duplications.</title>
        <authorList>
            <person name="Schelkunov M."/>
            <person name="Shtratnikova V."/>
            <person name="Makarenko M."/>
            <person name="Klepikova A."/>
            <person name="Omelchenko D."/>
            <person name="Novikova G."/>
            <person name="Obukhova E."/>
            <person name="Bogdanov V."/>
            <person name="Penin A."/>
            <person name="Logacheva M."/>
        </authorList>
    </citation>
    <scope>NUCLEOTIDE SEQUENCE</scope>
    <source>
        <strain evidence="1">Hsosn_3</strain>
        <tissue evidence="1">Leaf</tissue>
    </source>
</reference>
<dbReference type="Proteomes" id="UP001237642">
    <property type="component" value="Unassembled WGS sequence"/>
</dbReference>
<dbReference type="Gene3D" id="2.130.10.10">
    <property type="entry name" value="YVTN repeat-like/Quinoprotein amine dehydrogenase"/>
    <property type="match status" value="1"/>
</dbReference>
<sequence>MGNTVRFIRCWDAKTSHEIYKITIRLGGLGSGLELCIWSLLSLRCDSLVSADSSGSVQFWDNQFGTLLQAHSVHKGDVNVLDAAPSHNRVFFAGSGGVNKQSGALILLS</sequence>
<gene>
    <name evidence="1" type="ORF">POM88_001367</name>
</gene>
<dbReference type="PANTHER" id="PTHR45086">
    <property type="entry name" value="WD REPEAT-CONTAINING PROTEIN PCN"/>
    <property type="match status" value="1"/>
</dbReference>
<reference evidence="1" key="2">
    <citation type="submission" date="2023-05" db="EMBL/GenBank/DDBJ databases">
        <authorList>
            <person name="Schelkunov M.I."/>
        </authorList>
    </citation>
    <scope>NUCLEOTIDE SEQUENCE</scope>
    <source>
        <strain evidence="1">Hsosn_3</strain>
        <tissue evidence="1">Leaf</tissue>
    </source>
</reference>
<name>A0AAD8NAA0_9APIA</name>
<dbReference type="InterPro" id="IPR044622">
    <property type="entry name" value="PCN"/>
</dbReference>
<organism evidence="1 2">
    <name type="scientific">Heracleum sosnowskyi</name>
    <dbReference type="NCBI Taxonomy" id="360622"/>
    <lineage>
        <taxon>Eukaryota</taxon>
        <taxon>Viridiplantae</taxon>
        <taxon>Streptophyta</taxon>
        <taxon>Embryophyta</taxon>
        <taxon>Tracheophyta</taxon>
        <taxon>Spermatophyta</taxon>
        <taxon>Magnoliopsida</taxon>
        <taxon>eudicotyledons</taxon>
        <taxon>Gunneridae</taxon>
        <taxon>Pentapetalae</taxon>
        <taxon>asterids</taxon>
        <taxon>campanulids</taxon>
        <taxon>Apiales</taxon>
        <taxon>Apiaceae</taxon>
        <taxon>Apioideae</taxon>
        <taxon>apioid superclade</taxon>
        <taxon>Tordylieae</taxon>
        <taxon>Tordyliinae</taxon>
        <taxon>Heracleum</taxon>
    </lineage>
</organism>
<dbReference type="InterPro" id="IPR015943">
    <property type="entry name" value="WD40/YVTN_repeat-like_dom_sf"/>
</dbReference>
<proteinExistence type="predicted"/>
<accession>A0AAD8NAA0</accession>
<dbReference type="SUPFAM" id="SSF50978">
    <property type="entry name" value="WD40 repeat-like"/>
    <property type="match status" value="1"/>
</dbReference>
<dbReference type="PANTHER" id="PTHR45086:SF1">
    <property type="entry name" value="WD REPEAT-CONTAINING PROTEIN PCN"/>
    <property type="match status" value="1"/>
</dbReference>
<dbReference type="GO" id="GO:0035266">
    <property type="term" value="P:meristem growth"/>
    <property type="evidence" value="ECO:0007669"/>
    <property type="project" value="InterPro"/>
</dbReference>
<comment type="caution">
    <text evidence="1">The sequence shown here is derived from an EMBL/GenBank/DDBJ whole genome shotgun (WGS) entry which is preliminary data.</text>
</comment>
<protein>
    <submittedName>
        <fullName evidence="1">Uncharacterized protein</fullName>
    </submittedName>
</protein>
<evidence type="ECO:0000313" key="1">
    <source>
        <dbReference type="EMBL" id="KAK1401762.1"/>
    </source>
</evidence>
<dbReference type="GO" id="GO:0010073">
    <property type="term" value="P:meristem maintenance"/>
    <property type="evidence" value="ECO:0007669"/>
    <property type="project" value="InterPro"/>
</dbReference>
<dbReference type="InterPro" id="IPR036322">
    <property type="entry name" value="WD40_repeat_dom_sf"/>
</dbReference>
<dbReference type="AlphaFoldDB" id="A0AAD8NAA0"/>
<evidence type="ECO:0000313" key="2">
    <source>
        <dbReference type="Proteomes" id="UP001237642"/>
    </source>
</evidence>
<dbReference type="EMBL" id="JAUIZM010000001">
    <property type="protein sequence ID" value="KAK1401762.1"/>
    <property type="molecule type" value="Genomic_DNA"/>
</dbReference>
<keyword evidence="2" id="KW-1185">Reference proteome</keyword>